<protein>
    <recommendedName>
        <fullName evidence="4">NTF2 domain-containing protein</fullName>
    </recommendedName>
</protein>
<sequence>LISFNNQNRQNENGNYNCVQNDLKNSMNVSEGGKQYAHGRGGITTNGGGIGSGRSANRAAGSGNVLYDDREHFFNLSDMVIEGSQKSEYMMKLKNRKMISEYYRKLDVNECTVHINSIEVVNLHDEIYIYIYGKMKKCKDTNVYYYFVQNIHLHKYSMYQYYVDVDFIHYYNTSMDTDECQQHQHAEQFNYNSSSRLLSNICDAKSKEDEKKKKSKISKLHMSGNNNNVVSSDVVRTSVISSNPMSNSTSALKHIGAVRNGTMRGKGIEKGVTCTVSGNVNNNACTNNRNSNKCTMGPRRNNERDENNMAMVDNKYCKAKFTVKEEDNEQNYHSGSVITHHHPMVRLQHSSNIRDHKRYYHQYDEHGGHDEEEQGEQQYAQENMMRMYISEEEEEKGYNEEEYDEEEYVEAEYVEAEYVEAEYVEAEYVEAEYDEEEEEEEGEEEEMEDEEALEDNMGNMGNMSNMDNMDDDYDNVGVIEVGVEEEEGFEEEDDEFEGAYGPYADEEEHEQELEHVHIRERGQECAADVHMHIGVGVQNERSYADNINDGKRKKKRCSLSKNNESLVLTKGGGGGGVVESCSSSYYNNSNKHAIKKGGISSHAIAPSAVRGGGSVVVGVGPRIDDANNSSAFISMGKIKNMKKTNNNDKRGKLGAASLCTGYASKDHTAENKKGKDKENEKKRNTAEVVVVVPSANRDLYNSSREGCNHNNKENSEYNIRANRVGGKYNSSGGGKADDPSSSNVIGSNSGSNSGNNSRNNIDSNSGNNSRNNIDSNSGNNSRNNIDSNSGNNSRNNIDSNNGNNSCSSNGGGGYVKKTNVVEDTKKIKKNKIENAWNVESEQLPKMEKIMKEQKNGFENNKKKKKEKNRVDPDSWVFRVMKNYQSVNPGEKNGQVVVNNKKMERDNKNNELIDNEKEKELNQKGNKKEETEQEKRKKKKKKKKEKSKEKEQNGYRIGGKGKDDEDREIEEEEEEEEDDEDEQEQEQLEQQQQQQQQQREQMKGEEINANDKKIIIHNIHKNMDKKKINDCIIDRLKKYNDGHAVQIDIYQRNIKKVFPNSYNNYQNSYPNNYDNKVKGTEYSYAIAELDCRQSQQLLLDLGLYCNGIKLNIENFKEKKKTDIKKYNRKYNTFSTSFDGSKLKEDKFKNSFYRGGGGGPVVAGGGGRQWQLRFEAKDAAYA</sequence>
<feature type="compositionally biased region" description="Low complexity" evidence="1">
    <location>
        <begin position="740"/>
        <end position="808"/>
    </location>
</feature>
<feature type="compositionally biased region" description="Basic and acidic residues" evidence="1">
    <location>
        <begin position="706"/>
        <end position="715"/>
    </location>
</feature>
<dbReference type="InterPro" id="IPR032710">
    <property type="entry name" value="NTF2-like_dom_sf"/>
</dbReference>
<proteinExistence type="predicted"/>
<feature type="compositionally biased region" description="Low complexity" evidence="1">
    <location>
        <begin position="987"/>
        <end position="998"/>
    </location>
</feature>
<feature type="compositionally biased region" description="Basic and acidic residues" evidence="1">
    <location>
        <begin position="666"/>
        <end position="685"/>
    </location>
</feature>
<evidence type="ECO:0000256" key="1">
    <source>
        <dbReference type="SAM" id="MobiDB-lite"/>
    </source>
</evidence>
<feature type="compositionally biased region" description="Acidic residues" evidence="1">
    <location>
        <begin position="433"/>
        <end position="454"/>
    </location>
</feature>
<feature type="region of interest" description="Disordered" evidence="1">
    <location>
        <begin position="433"/>
        <end position="462"/>
    </location>
</feature>
<reference evidence="2 3" key="1">
    <citation type="submission" date="2016-06" db="EMBL/GenBank/DDBJ databases">
        <authorList>
            <consortium name="Pathogen Informatics"/>
        </authorList>
    </citation>
    <scope>NUCLEOTIDE SEQUENCE [LARGE SCALE GENOMIC DNA]</scope>
    <source>
        <strain evidence="2">PmlGA01</strain>
    </source>
</reference>
<feature type="region of interest" description="Disordered" evidence="1">
    <location>
        <begin position="666"/>
        <end position="817"/>
    </location>
</feature>
<evidence type="ECO:0000313" key="3">
    <source>
        <dbReference type="Proteomes" id="UP000219799"/>
    </source>
</evidence>
<feature type="compositionally biased region" description="Acidic residues" evidence="1">
    <location>
        <begin position="964"/>
        <end position="986"/>
    </location>
</feature>
<evidence type="ECO:0000313" key="2">
    <source>
        <dbReference type="EMBL" id="SBT72266.1"/>
    </source>
</evidence>
<feature type="non-terminal residue" evidence="2">
    <location>
        <position position="1"/>
    </location>
</feature>
<dbReference type="Gene3D" id="3.10.450.50">
    <property type="match status" value="1"/>
</dbReference>
<dbReference type="SUPFAM" id="SSF54427">
    <property type="entry name" value="NTF2-like"/>
    <property type="match status" value="1"/>
</dbReference>
<name>A0A1C3KF45_PLAMA</name>
<feature type="compositionally biased region" description="Basic and acidic residues" evidence="1">
    <location>
        <begin position="999"/>
        <end position="1008"/>
    </location>
</feature>
<dbReference type="VEuPathDB" id="PlasmoDB:PmUG01_13035300"/>
<accession>A0A1C3KF45</accession>
<feature type="region of interest" description="Disordered" evidence="1">
    <location>
        <begin position="854"/>
        <end position="1008"/>
    </location>
</feature>
<evidence type="ECO:0008006" key="4">
    <source>
        <dbReference type="Google" id="ProtNLM"/>
    </source>
</evidence>
<gene>
    <name evidence="2" type="primary">PmlGA01_130028700</name>
    <name evidence="2" type="ORF">PMLGA01_130028700</name>
</gene>
<feature type="compositionally biased region" description="Basic and acidic residues" evidence="1">
    <location>
        <begin position="900"/>
        <end position="934"/>
    </location>
</feature>
<organism evidence="2 3">
    <name type="scientific">Plasmodium malariae</name>
    <dbReference type="NCBI Taxonomy" id="5858"/>
    <lineage>
        <taxon>Eukaryota</taxon>
        <taxon>Sar</taxon>
        <taxon>Alveolata</taxon>
        <taxon>Apicomplexa</taxon>
        <taxon>Aconoidasida</taxon>
        <taxon>Haemosporida</taxon>
        <taxon>Plasmodiidae</taxon>
        <taxon>Plasmodium</taxon>
        <taxon>Plasmodium (Plasmodium)</taxon>
    </lineage>
</organism>
<dbReference type="Proteomes" id="UP000219799">
    <property type="component" value="Chromosome 13"/>
</dbReference>
<feature type="compositionally biased region" description="Basic residues" evidence="1">
    <location>
        <begin position="935"/>
        <end position="944"/>
    </location>
</feature>
<dbReference type="EMBL" id="LT594501">
    <property type="protein sequence ID" value="SBT72266.1"/>
    <property type="molecule type" value="Genomic_DNA"/>
</dbReference>
<dbReference type="AlphaFoldDB" id="A0A1C3KF45"/>